<feature type="transmembrane region" description="Helical" evidence="10">
    <location>
        <begin position="680"/>
        <end position="698"/>
    </location>
</feature>
<dbReference type="GO" id="GO:0005886">
    <property type="term" value="C:plasma membrane"/>
    <property type="evidence" value="ECO:0007669"/>
    <property type="project" value="TreeGrafter"/>
</dbReference>
<keyword evidence="6" id="KW-0039">Anion exchange</keyword>
<dbReference type="PANTHER" id="PTHR11453:SF31">
    <property type="entry name" value="BORON TRANSPORTER"/>
    <property type="match status" value="1"/>
</dbReference>
<feature type="chain" id="PRO_5009188287" evidence="11">
    <location>
        <begin position="26"/>
        <end position="1190"/>
    </location>
</feature>
<keyword evidence="5" id="KW-0808">Transferase</keyword>
<feature type="transmembrane region" description="Helical" evidence="10">
    <location>
        <begin position="853"/>
        <end position="873"/>
    </location>
</feature>
<evidence type="ECO:0000256" key="8">
    <source>
        <dbReference type="ARBA" id="ARBA00022989"/>
    </source>
</evidence>
<evidence type="ECO:0000313" key="14">
    <source>
        <dbReference type="EMBL" id="OEL26532.1"/>
    </source>
</evidence>
<dbReference type="AlphaFoldDB" id="A0A1E5VN79"/>
<keyword evidence="9 10" id="KW-0472">Membrane</keyword>
<dbReference type="Pfam" id="PF26168">
    <property type="entry name" value="Glyco_transf_N"/>
    <property type="match status" value="1"/>
</dbReference>
<evidence type="ECO:0000256" key="7">
    <source>
        <dbReference type="ARBA" id="ARBA00022692"/>
    </source>
</evidence>
<feature type="domain" description="Bicarbonate transporter-like transmembrane" evidence="12">
    <location>
        <begin position="724"/>
        <end position="895"/>
    </location>
</feature>
<evidence type="ECO:0000256" key="10">
    <source>
        <dbReference type="SAM" id="Phobius"/>
    </source>
</evidence>
<dbReference type="CDD" id="cd03784">
    <property type="entry name" value="GT1_Gtf-like"/>
    <property type="match status" value="1"/>
</dbReference>
<feature type="signal peptide" evidence="11">
    <location>
        <begin position="1"/>
        <end position="25"/>
    </location>
</feature>
<evidence type="ECO:0000256" key="4">
    <source>
        <dbReference type="ARBA" id="ARBA00022448"/>
    </source>
</evidence>
<comment type="similarity">
    <text evidence="3">Belongs to the UDP-glycosyltransferase family.</text>
</comment>
<dbReference type="Pfam" id="PF00201">
    <property type="entry name" value="UDPGT"/>
    <property type="match status" value="1"/>
</dbReference>
<dbReference type="InterPro" id="IPR003020">
    <property type="entry name" value="HCO3_transpt_euk"/>
</dbReference>
<comment type="caution">
    <text evidence="14">The sequence shown here is derived from an EMBL/GenBank/DDBJ whole genome shotgun (WGS) entry which is preliminary data.</text>
</comment>
<feature type="transmembrane region" description="Helical" evidence="10">
    <location>
        <begin position="814"/>
        <end position="832"/>
    </location>
</feature>
<evidence type="ECO:0000313" key="15">
    <source>
        <dbReference type="Proteomes" id="UP000095767"/>
    </source>
</evidence>
<dbReference type="GO" id="GO:0005452">
    <property type="term" value="F:solute:inorganic anion antiporter activity"/>
    <property type="evidence" value="ECO:0007669"/>
    <property type="project" value="InterPro"/>
</dbReference>
<proteinExistence type="inferred from homology"/>
<feature type="transmembrane region" description="Helical" evidence="10">
    <location>
        <begin position="757"/>
        <end position="776"/>
    </location>
</feature>
<accession>A0A1E5VN79</accession>
<feature type="domain" description="Bicarbonate transporter-like transmembrane" evidence="12">
    <location>
        <begin position="966"/>
        <end position="1108"/>
    </location>
</feature>
<feature type="transmembrane region" description="Helical" evidence="10">
    <location>
        <begin position="718"/>
        <end position="736"/>
    </location>
</feature>
<gene>
    <name evidence="14" type="ORF">BAE44_0012451</name>
</gene>
<dbReference type="PANTHER" id="PTHR11453">
    <property type="entry name" value="ANION EXCHANGE PROTEIN"/>
    <property type="match status" value="1"/>
</dbReference>
<organism evidence="14 15">
    <name type="scientific">Dichanthelium oligosanthes</name>
    <dbReference type="NCBI Taxonomy" id="888268"/>
    <lineage>
        <taxon>Eukaryota</taxon>
        <taxon>Viridiplantae</taxon>
        <taxon>Streptophyta</taxon>
        <taxon>Embryophyta</taxon>
        <taxon>Tracheophyta</taxon>
        <taxon>Spermatophyta</taxon>
        <taxon>Magnoliopsida</taxon>
        <taxon>Liliopsida</taxon>
        <taxon>Poales</taxon>
        <taxon>Poaceae</taxon>
        <taxon>PACMAD clade</taxon>
        <taxon>Panicoideae</taxon>
        <taxon>Panicodae</taxon>
        <taxon>Paniceae</taxon>
        <taxon>Dichantheliinae</taxon>
        <taxon>Dichanthelium</taxon>
    </lineage>
</organism>
<keyword evidence="4" id="KW-0813">Transport</keyword>
<dbReference type="FunFam" id="3.40.50.2000:FF:000063">
    <property type="entry name" value="Glycosyltransferase"/>
    <property type="match status" value="1"/>
</dbReference>
<reference evidence="14 15" key="1">
    <citation type="submission" date="2016-09" db="EMBL/GenBank/DDBJ databases">
        <title>The draft genome of Dichanthelium oligosanthes: A C3 panicoid grass species.</title>
        <authorList>
            <person name="Studer A.J."/>
            <person name="Schnable J.C."/>
            <person name="Brutnell T.P."/>
        </authorList>
    </citation>
    <scope>NUCLEOTIDE SEQUENCE [LARGE SCALE GENOMIC DNA]</scope>
    <source>
        <strain evidence="15">cv. Kellogg 1175</strain>
        <tissue evidence="14">Leaf</tissue>
    </source>
</reference>
<feature type="transmembrane region" description="Helical" evidence="10">
    <location>
        <begin position="555"/>
        <end position="575"/>
    </location>
</feature>
<evidence type="ECO:0000259" key="12">
    <source>
        <dbReference type="Pfam" id="PF00955"/>
    </source>
</evidence>
<dbReference type="EMBL" id="LWDX02034505">
    <property type="protein sequence ID" value="OEL26532.1"/>
    <property type="molecule type" value="Genomic_DNA"/>
</dbReference>
<dbReference type="Gene3D" id="3.40.50.2000">
    <property type="entry name" value="Glycogen Phosphorylase B"/>
    <property type="match status" value="2"/>
</dbReference>
<dbReference type="InterPro" id="IPR035595">
    <property type="entry name" value="UDP_glycos_trans_CS"/>
</dbReference>
<keyword evidence="6" id="KW-0406">Ion transport</keyword>
<name>A0A1E5VN79_9POAL</name>
<dbReference type="FunFam" id="3.40.50.2000:FF:000104">
    <property type="entry name" value="Glycosyltransferase"/>
    <property type="match status" value="1"/>
</dbReference>
<evidence type="ECO:0000256" key="2">
    <source>
        <dbReference type="ARBA" id="ARBA00006262"/>
    </source>
</evidence>
<keyword evidence="11" id="KW-0732">Signal</keyword>
<feature type="domain" description="Glycosyltransferase N-terminal" evidence="13">
    <location>
        <begin position="16"/>
        <end position="253"/>
    </location>
</feature>
<evidence type="ECO:0000256" key="9">
    <source>
        <dbReference type="ARBA" id="ARBA00023136"/>
    </source>
</evidence>
<feature type="domain" description="Bicarbonate transporter-like transmembrane" evidence="12">
    <location>
        <begin position="529"/>
        <end position="703"/>
    </location>
</feature>
<evidence type="ECO:0000256" key="3">
    <source>
        <dbReference type="ARBA" id="ARBA00009995"/>
    </source>
</evidence>
<dbReference type="Gene3D" id="1.10.287.570">
    <property type="entry name" value="Helical hairpin bin"/>
    <property type="match status" value="1"/>
</dbReference>
<dbReference type="InterPro" id="IPR011531">
    <property type="entry name" value="HCO3_transpt-like_TM_dom"/>
</dbReference>
<feature type="transmembrane region" description="Helical" evidence="10">
    <location>
        <begin position="1059"/>
        <end position="1088"/>
    </location>
</feature>
<dbReference type="FunFam" id="1.10.287.570:FF:000004">
    <property type="entry name" value="probable boron transporter 2"/>
    <property type="match status" value="1"/>
</dbReference>
<dbReference type="PROSITE" id="PS00375">
    <property type="entry name" value="UDPGT"/>
    <property type="match status" value="1"/>
</dbReference>
<dbReference type="Proteomes" id="UP000095767">
    <property type="component" value="Unassembled WGS sequence"/>
</dbReference>
<feature type="transmembrane region" description="Helical" evidence="10">
    <location>
        <begin position="612"/>
        <end position="632"/>
    </location>
</feature>
<dbReference type="Pfam" id="PF00955">
    <property type="entry name" value="HCO3_cotransp"/>
    <property type="match status" value="3"/>
</dbReference>
<keyword evidence="8 10" id="KW-1133">Transmembrane helix</keyword>
<dbReference type="InterPro" id="IPR058980">
    <property type="entry name" value="Glyco_transf_N"/>
</dbReference>
<sequence>MSVQGASIAMAVELHFVLVPLLAQGHVLPMLDLARLVAGHGARVTVVLTTVNAARNRAVLEHAARAGLAVDFAELAFPGPALGLPEGCENLDMVTDASLFIPFYDAVWLLAEPLEAYLRSLPRRPDCLVVDSCGSWAAGVARRLGVPQLLFHCPAAFFLLAVHNLAEHGVRDRAADDLEPFEVPDFPVPTVVNRATSLGLFQWPGLERQQRETLEAEATAHGLLVNTCAALEGVFVERYAAALGRKVWAVGPLCLLNTDTDTMAGRGNRAAMDAEHIVSWLDARPAASVLYINFGSIAHLLPPQAAELAAGLEASRRPFVWVVKETAGLDAEFDARVKDRGLVIRGWAPQMTILSHRSVGGFLTHCGWNSTLEALSHGMPLLTWPQFADQFLNEALVVDVLGVGVRAGVKVPSTHLTLQKPGEETLEVQVGRDAVASAVAELMDVGPAGAARRAKAKELAAKARAAMAEGGSSDTDLKDMVRDVVELAQKRKEENMVPDVAGLVGMKMDDADGKFPPVASEMTVPNKAPFSGVAEDFNGRAACYKQDWEHGFRSGFRILAPTLYIFFASAVPVIAFGEQLSKDTYGALTAVETLASTAICGIIHSIIGGQPLLIVGVAEPTIIMYTYIYSFAKSQPNLGEKLFLPWAGWVCIWTAVMLFLMAMFNAAVILNKFTRFAGELFGMLITILFMQEAVKGMFGEFNAPEGKDQSQPTLQFQWLYVNGLLGVIFSMGVLYTSLASREARSSLYGTGWQRSLIADYGVPLMVILWTALSYSLPGKIPSGVPRRLFTPLPWEPKSLQHWTVAKDLFSVPPAYIFLAIVPAAMVAGLYFFDHSVASQMAQQKEFNLKNPSAYHYDILILSLTTLICGLLGIPPSNGVLPQSPMHTRSLAVLKTQLLRKKMVQTAKEGMMKNATSSEVYDKMQESVSARDDLKDLKDAIISEGEGTGIVSEVFDPEKHVDAYLPVRVNEQRVSNLLQSLLVAGCIGVMPLIQRIPTSVLWGYFAYMSIDSVPGNQFWERIQLLFITPQRRYKVLEGAHASFVESVPFDTIRAFTLFQLIYLLLVFGMTWIPMAGILFPLLFFFLIVIREHFIPKYFNPRHLRELDAAEYEELEGYTPDPSAGDDESVRSRDVQPEYASEILDEFTTNRGELKRRNSSFRDGRLQQLNSVKMTREFSRTISRRPAIMEEQ</sequence>
<dbReference type="InterPro" id="IPR002213">
    <property type="entry name" value="UDP_glucos_trans"/>
</dbReference>
<keyword evidence="7 10" id="KW-0812">Transmembrane</keyword>
<dbReference type="GO" id="GO:0050801">
    <property type="term" value="P:monoatomic ion homeostasis"/>
    <property type="evidence" value="ECO:0007669"/>
    <property type="project" value="TreeGrafter"/>
</dbReference>
<evidence type="ECO:0000256" key="6">
    <source>
        <dbReference type="ARBA" id="ARBA00022681"/>
    </source>
</evidence>
<feature type="transmembrane region" description="Helical" evidence="10">
    <location>
        <begin position="644"/>
        <end position="668"/>
    </location>
</feature>
<dbReference type="STRING" id="888268.A0A1E5VN79"/>
<evidence type="ECO:0000256" key="5">
    <source>
        <dbReference type="ARBA" id="ARBA00022679"/>
    </source>
</evidence>
<evidence type="ECO:0000256" key="1">
    <source>
        <dbReference type="ARBA" id="ARBA00004141"/>
    </source>
</evidence>
<evidence type="ECO:0000259" key="13">
    <source>
        <dbReference type="Pfam" id="PF26168"/>
    </source>
</evidence>
<comment type="subcellular location">
    <subcellularLocation>
        <location evidence="1">Membrane</location>
        <topology evidence="1">Multi-pass membrane protein</topology>
    </subcellularLocation>
</comment>
<dbReference type="OrthoDB" id="1735926at2759"/>
<evidence type="ECO:0000256" key="11">
    <source>
        <dbReference type="SAM" id="SignalP"/>
    </source>
</evidence>
<dbReference type="GO" id="GO:0006820">
    <property type="term" value="P:monoatomic anion transport"/>
    <property type="evidence" value="ECO:0007669"/>
    <property type="project" value="InterPro"/>
</dbReference>
<comment type="similarity">
    <text evidence="2">Belongs to the anion exchanger (TC 2.A.31.3) family.</text>
</comment>
<dbReference type="SUPFAM" id="SSF53756">
    <property type="entry name" value="UDP-Glycosyltransferase/glycogen phosphorylase"/>
    <property type="match status" value="1"/>
</dbReference>
<dbReference type="GO" id="GO:0008194">
    <property type="term" value="F:UDP-glycosyltransferase activity"/>
    <property type="evidence" value="ECO:0007669"/>
    <property type="project" value="InterPro"/>
</dbReference>
<keyword evidence="15" id="KW-1185">Reference proteome</keyword>
<protein>
    <submittedName>
        <fullName evidence="14">Boron transporter 4</fullName>
    </submittedName>
</protein>